<dbReference type="EMBL" id="ABIB01000004">
    <property type="protein sequence ID" value="EDP96549.1"/>
    <property type="molecule type" value="Genomic_DNA"/>
</dbReference>
<reference evidence="1 2" key="1">
    <citation type="journal article" date="2011" name="J. Bacteriol.">
        <title>Genome sequence of the algicidal bacterium Kordia algicida OT-1.</title>
        <authorList>
            <person name="Lee H.S."/>
            <person name="Kang S.G."/>
            <person name="Kwon K.K."/>
            <person name="Lee J.H."/>
            <person name="Kim S.J."/>
        </authorList>
    </citation>
    <scope>NUCLEOTIDE SEQUENCE [LARGE SCALE GENOMIC DNA]</scope>
    <source>
        <strain evidence="1 2">OT-1</strain>
    </source>
</reference>
<dbReference type="HOGENOM" id="CLU_780214_0_0_10"/>
<proteinExistence type="predicted"/>
<sequence>MSKKKKHHYVPRFYLKRFSANNEGKFLGLYNLENEVFIEKAPLKNQACKNYLYGKDDEIENALASMESEVAKMFYYWTEERLLFPPPPETNGFKLLKQFILYQSYRTPKSGIDITKTINQSLKKVIKEFKPDLWKSFKDSTLIYENPELLGLLNSVKHINLLNFLDCKFLVNLSLLPFITSDAPVIYYNQLMEKAGNYVGATGLVAKGLQIFYPIHPRLMICLYDPKVYDFGDGNEDCSATESIEEVHSLNGLQLINSQSQLFFNQNISKEYIIELSNNYKEYRQSSKNINEIIKQGNRKFLFTSSESAHIDLELSFFKLKINPLNFKNEIAPIRHSSFKQKVNKIDFNDKNK</sequence>
<evidence type="ECO:0000313" key="2">
    <source>
        <dbReference type="Proteomes" id="UP000002945"/>
    </source>
</evidence>
<dbReference type="RefSeq" id="WP_007093379.1">
    <property type="nucleotide sequence ID" value="NZ_CP142125.1"/>
</dbReference>
<dbReference type="Proteomes" id="UP000002945">
    <property type="component" value="Unassembled WGS sequence"/>
</dbReference>
<dbReference type="OrthoDB" id="669645at2"/>
<dbReference type="eggNOG" id="ENOG5032TKS">
    <property type="taxonomic scope" value="Bacteria"/>
</dbReference>
<organism evidence="1 2">
    <name type="scientific">Kordia algicida OT-1</name>
    <dbReference type="NCBI Taxonomy" id="391587"/>
    <lineage>
        <taxon>Bacteria</taxon>
        <taxon>Pseudomonadati</taxon>
        <taxon>Bacteroidota</taxon>
        <taxon>Flavobacteriia</taxon>
        <taxon>Flavobacteriales</taxon>
        <taxon>Flavobacteriaceae</taxon>
        <taxon>Kordia</taxon>
    </lineage>
</organism>
<protein>
    <recommendedName>
        <fullName evidence="3">DUF4238 domain-containing protein</fullName>
    </recommendedName>
</protein>
<dbReference type="Pfam" id="PF14022">
    <property type="entry name" value="DUF4238"/>
    <property type="match status" value="1"/>
</dbReference>
<dbReference type="AlphaFoldDB" id="A9DWE6"/>
<dbReference type="InterPro" id="IPR025332">
    <property type="entry name" value="DUF4238"/>
</dbReference>
<evidence type="ECO:0000313" key="1">
    <source>
        <dbReference type="EMBL" id="EDP96549.1"/>
    </source>
</evidence>
<comment type="caution">
    <text evidence="1">The sequence shown here is derived from an EMBL/GenBank/DDBJ whole genome shotgun (WGS) entry which is preliminary data.</text>
</comment>
<dbReference type="STRING" id="391587.KAOT1_04032"/>
<evidence type="ECO:0008006" key="3">
    <source>
        <dbReference type="Google" id="ProtNLM"/>
    </source>
</evidence>
<keyword evidence="2" id="KW-1185">Reference proteome</keyword>
<name>A9DWE6_9FLAO</name>
<gene>
    <name evidence="1" type="ORF">KAOT1_04032</name>
</gene>
<accession>A9DWE6</accession>